<evidence type="ECO:0008006" key="3">
    <source>
        <dbReference type="Google" id="ProtNLM"/>
    </source>
</evidence>
<accession>A0ABY5IUD2</accession>
<dbReference type="EMBL" id="CP101751">
    <property type="protein sequence ID" value="UUC45971.1"/>
    <property type="molecule type" value="Genomic_DNA"/>
</dbReference>
<protein>
    <recommendedName>
        <fullName evidence="3">DUF416 family protein</fullName>
    </recommendedName>
</protein>
<sequence length="197" mass="23207">MSPFNFETFRQKYPDDCKTKSNNSCVLALYSIVLAGEHKDSDYWNEEHGASDIIRLFETIFTTYDWEELEADLKNWTTSQLELFTEAILSGYYSYTNNGIYNDHYDIEKLTQTIPNRLNLLLPILAIEKERDLQYHELSWIIVENSNFINDHFEIVLQKDPQHLNTIKTIFESFARFDSTDPMIITLKNKIDNVSNK</sequence>
<name>A0ABY5IUD2_9FLAO</name>
<reference evidence="1" key="1">
    <citation type="submission" date="2022-07" db="EMBL/GenBank/DDBJ databases">
        <title>Isolation, identification, and degradation of a PFOSA degrading strain from sewage treatment plant.</title>
        <authorList>
            <person name="Zhang L."/>
            <person name="Huo Y."/>
        </authorList>
    </citation>
    <scope>NUCLEOTIDE SEQUENCE</scope>
    <source>
        <strain evidence="1">C1</strain>
    </source>
</reference>
<evidence type="ECO:0000313" key="2">
    <source>
        <dbReference type="Proteomes" id="UP001059844"/>
    </source>
</evidence>
<organism evidence="1 2">
    <name type="scientific">Flavobacterium cerinum</name>
    <dbReference type="NCBI Taxonomy" id="2502784"/>
    <lineage>
        <taxon>Bacteria</taxon>
        <taxon>Pseudomonadati</taxon>
        <taxon>Bacteroidota</taxon>
        <taxon>Flavobacteriia</taxon>
        <taxon>Flavobacteriales</taxon>
        <taxon>Flavobacteriaceae</taxon>
        <taxon>Flavobacterium</taxon>
    </lineage>
</organism>
<dbReference type="Proteomes" id="UP001059844">
    <property type="component" value="Chromosome"/>
</dbReference>
<gene>
    <name evidence="1" type="ORF">NOX80_01920</name>
</gene>
<dbReference type="RefSeq" id="WP_256551652.1">
    <property type="nucleotide sequence ID" value="NZ_CP101751.1"/>
</dbReference>
<proteinExistence type="predicted"/>
<evidence type="ECO:0000313" key="1">
    <source>
        <dbReference type="EMBL" id="UUC45971.1"/>
    </source>
</evidence>
<keyword evidence="2" id="KW-1185">Reference proteome</keyword>